<dbReference type="Proteomes" id="UP000887576">
    <property type="component" value="Unplaced"/>
</dbReference>
<accession>A0AC34QW84</accession>
<evidence type="ECO:0000313" key="1">
    <source>
        <dbReference type="Proteomes" id="UP000887576"/>
    </source>
</evidence>
<reference evidence="2" key="1">
    <citation type="submission" date="2022-11" db="UniProtKB">
        <authorList>
            <consortium name="WormBaseParasite"/>
        </authorList>
    </citation>
    <scope>IDENTIFICATION</scope>
</reference>
<dbReference type="WBParaSite" id="JU765_v2.g19914.t3">
    <property type="protein sequence ID" value="JU765_v2.g19914.t3"/>
    <property type="gene ID" value="JU765_v2.g19914"/>
</dbReference>
<organism evidence="1 2">
    <name type="scientific">Panagrolaimus sp. JU765</name>
    <dbReference type="NCBI Taxonomy" id="591449"/>
    <lineage>
        <taxon>Eukaryota</taxon>
        <taxon>Metazoa</taxon>
        <taxon>Ecdysozoa</taxon>
        <taxon>Nematoda</taxon>
        <taxon>Chromadorea</taxon>
        <taxon>Rhabditida</taxon>
        <taxon>Tylenchina</taxon>
        <taxon>Panagrolaimomorpha</taxon>
        <taxon>Panagrolaimoidea</taxon>
        <taxon>Panagrolaimidae</taxon>
        <taxon>Panagrolaimus</taxon>
    </lineage>
</organism>
<name>A0AC34QW84_9BILA</name>
<evidence type="ECO:0000313" key="2">
    <source>
        <dbReference type="WBParaSite" id="JU765_v2.g19914.t3"/>
    </source>
</evidence>
<protein>
    <submittedName>
        <fullName evidence="2">UBC core domain-containing protein</fullName>
    </submittedName>
</protein>
<sequence length="224" mass="26052">MLNLQKRIKGVDEDREYLGKRVNIRDKLLAQEINELQERLKEMPTCRLEFPNQKQLHEFYLKVAPTQGYYRGGVFKFHIMVPPEYNNVPPVVKCLTKVFHPNITEDGAICLSVLRQNTLDSFGWMPTRRLTDPPVVKCLTKVFHPNITEDGAICLSVLRQNTLDSFGWMPTRRLTDVLHGLNSLFTELIDFDDPLNVDAAKLFATSKDTFEHRVREYIQRYARA</sequence>
<proteinExistence type="predicted"/>